<proteinExistence type="predicted"/>
<organism evidence="2">
    <name type="scientific">mine drainage metagenome</name>
    <dbReference type="NCBI Taxonomy" id="410659"/>
    <lineage>
        <taxon>unclassified sequences</taxon>
        <taxon>metagenomes</taxon>
        <taxon>ecological metagenomes</taxon>
    </lineage>
</organism>
<dbReference type="Pfam" id="PF01548">
    <property type="entry name" value="DEDD_Tnp_IS110"/>
    <property type="match status" value="1"/>
</dbReference>
<evidence type="ECO:0000259" key="1">
    <source>
        <dbReference type="Pfam" id="PF01548"/>
    </source>
</evidence>
<dbReference type="GO" id="GO:0003677">
    <property type="term" value="F:DNA binding"/>
    <property type="evidence" value="ECO:0007669"/>
    <property type="project" value="InterPro"/>
</dbReference>
<comment type="caution">
    <text evidence="2">The sequence shown here is derived from an EMBL/GenBank/DDBJ whole genome shotgun (WGS) entry which is preliminary data.</text>
</comment>
<dbReference type="PANTHER" id="PTHR33055">
    <property type="entry name" value="TRANSPOSASE FOR INSERTION SEQUENCE ELEMENT IS1111A"/>
    <property type="match status" value="1"/>
</dbReference>
<name>T0XW34_9ZZZZ</name>
<gene>
    <name evidence="2" type="ORF">B1B_19341</name>
</gene>
<feature type="non-terminal residue" evidence="2">
    <location>
        <position position="112"/>
    </location>
</feature>
<reference evidence="2" key="1">
    <citation type="submission" date="2013-08" db="EMBL/GenBank/DDBJ databases">
        <authorList>
            <person name="Mendez C."/>
            <person name="Richter M."/>
            <person name="Ferrer M."/>
            <person name="Sanchez J."/>
        </authorList>
    </citation>
    <scope>NUCLEOTIDE SEQUENCE</scope>
</reference>
<dbReference type="AlphaFoldDB" id="T0XW34"/>
<sequence>QEVRTFGTTTASLLRMRDWLVEQQVSLVGMESTSVYWKPVYYVLEDDIECWLLNARHLKNVPGRKTDVADSAWICQLVEHGLVRPSFVPPKPIRELRNLTRYRKAQIDERSR</sequence>
<accession>T0XW34</accession>
<protein>
    <submittedName>
        <fullName evidence="2">Transposase IS116/IS110/IS902 family protein</fullName>
    </submittedName>
</protein>
<dbReference type="GO" id="GO:0004803">
    <property type="term" value="F:transposase activity"/>
    <property type="evidence" value="ECO:0007669"/>
    <property type="project" value="InterPro"/>
</dbReference>
<dbReference type="InterPro" id="IPR047650">
    <property type="entry name" value="Transpos_IS110"/>
</dbReference>
<dbReference type="InterPro" id="IPR002525">
    <property type="entry name" value="Transp_IS110-like_N"/>
</dbReference>
<feature type="domain" description="Transposase IS110-like N-terminal" evidence="1">
    <location>
        <begin position="5"/>
        <end position="112"/>
    </location>
</feature>
<dbReference type="GO" id="GO:0006313">
    <property type="term" value="P:DNA transposition"/>
    <property type="evidence" value="ECO:0007669"/>
    <property type="project" value="InterPro"/>
</dbReference>
<feature type="non-terminal residue" evidence="2">
    <location>
        <position position="1"/>
    </location>
</feature>
<reference evidence="2" key="2">
    <citation type="journal article" date="2014" name="ISME J.">
        <title>Microbial stratification in low pH oxic and suboxic macroscopic growths along an acid mine drainage.</title>
        <authorList>
            <person name="Mendez-Garcia C."/>
            <person name="Mesa V."/>
            <person name="Sprenger R.R."/>
            <person name="Richter M."/>
            <person name="Diez M.S."/>
            <person name="Solano J."/>
            <person name="Bargiela R."/>
            <person name="Golyshina O.V."/>
            <person name="Manteca A."/>
            <person name="Ramos J.L."/>
            <person name="Gallego J.R."/>
            <person name="Llorente I."/>
            <person name="Martins Dos Santos V.A."/>
            <person name="Jensen O.N."/>
            <person name="Pelaez A.I."/>
            <person name="Sanchez J."/>
            <person name="Ferrer M."/>
        </authorList>
    </citation>
    <scope>NUCLEOTIDE SEQUENCE</scope>
</reference>
<dbReference type="EMBL" id="AUZY01012998">
    <property type="protein sequence ID" value="EQD27001.1"/>
    <property type="molecule type" value="Genomic_DNA"/>
</dbReference>
<evidence type="ECO:0000313" key="2">
    <source>
        <dbReference type="EMBL" id="EQD27001.1"/>
    </source>
</evidence>